<organism evidence="1 2">
    <name type="scientific">Symbiodinium microadriaticum</name>
    <name type="common">Dinoflagellate</name>
    <name type="synonym">Zooxanthella microadriatica</name>
    <dbReference type="NCBI Taxonomy" id="2951"/>
    <lineage>
        <taxon>Eukaryota</taxon>
        <taxon>Sar</taxon>
        <taxon>Alveolata</taxon>
        <taxon>Dinophyceae</taxon>
        <taxon>Suessiales</taxon>
        <taxon>Symbiodiniaceae</taxon>
        <taxon>Symbiodinium</taxon>
    </lineage>
</organism>
<evidence type="ECO:0000313" key="2">
    <source>
        <dbReference type="Proteomes" id="UP000186817"/>
    </source>
</evidence>
<comment type="caution">
    <text evidence="1">The sequence shown here is derived from an EMBL/GenBank/DDBJ whole genome shotgun (WGS) entry which is preliminary data.</text>
</comment>
<dbReference type="Proteomes" id="UP000186817">
    <property type="component" value="Unassembled WGS sequence"/>
</dbReference>
<dbReference type="EMBL" id="LSRX01000019">
    <property type="protein sequence ID" value="OLQ14138.1"/>
    <property type="molecule type" value="Genomic_DNA"/>
</dbReference>
<protein>
    <submittedName>
        <fullName evidence="1">Uncharacterized protein</fullName>
    </submittedName>
</protein>
<evidence type="ECO:0000313" key="1">
    <source>
        <dbReference type="EMBL" id="OLQ14138.1"/>
    </source>
</evidence>
<reference evidence="1 2" key="1">
    <citation type="submission" date="2016-02" db="EMBL/GenBank/DDBJ databases">
        <title>Genome analysis of coral dinoflagellate symbionts highlights evolutionary adaptations to a symbiotic lifestyle.</title>
        <authorList>
            <person name="Aranda M."/>
            <person name="Li Y."/>
            <person name="Liew Y.J."/>
            <person name="Baumgarten S."/>
            <person name="Simakov O."/>
            <person name="Wilson M."/>
            <person name="Piel J."/>
            <person name="Ashoor H."/>
            <person name="Bougouffa S."/>
            <person name="Bajic V.B."/>
            <person name="Ryu T."/>
            <person name="Ravasi T."/>
            <person name="Bayer T."/>
            <person name="Micklem G."/>
            <person name="Kim H."/>
            <person name="Bhak J."/>
            <person name="Lajeunesse T.C."/>
            <person name="Voolstra C.R."/>
        </authorList>
    </citation>
    <scope>NUCLEOTIDE SEQUENCE [LARGE SCALE GENOMIC DNA]</scope>
    <source>
        <strain evidence="1 2">CCMP2467</strain>
    </source>
</reference>
<accession>A0A1Q9F377</accession>
<keyword evidence="2" id="KW-1185">Reference proteome</keyword>
<name>A0A1Q9F377_SYMMI</name>
<sequence length="357" mass="38806">MFAFDELDEQEAAAAQRDAEASCFIDFSALDAAEREQQPSEKEDLTACVQTEVSKRCAFERDRSSFIRQRQGPTGLFFRLALPRSVAELCHLGAQWLTRALQRARTLPEGVVVSEILATRPVARGGASQLIDVAFSPPRDAPFLVVHFFQDGSTQARSLEGILRSKLCDNSFVSGINFLRLLESELDAIGLPLNGLSPSQDEASYNLSVDFFQGPVHPARVHESEGRFSDVVEDIEAEVQVEAAALSTAGRGLSAGDGGWPVDRPVLDVAGQMAEDARQVPDGLPPSSPEPSVQQRRPEADVLMPPAAVVSPVKRRRPEADVPLPDQRLQSITMLREAAGQSGAEGLLEVLRRLDQA</sequence>
<proteinExistence type="predicted"/>
<gene>
    <name evidence="1" type="ORF">AK812_SmicGene1780</name>
</gene>
<dbReference type="AlphaFoldDB" id="A0A1Q9F377"/>
<dbReference type="OrthoDB" id="10280735at2759"/>